<dbReference type="InterPro" id="IPR036721">
    <property type="entry name" value="RCK_C_sf"/>
</dbReference>
<dbReference type="Gene3D" id="3.30.70.1450">
    <property type="entry name" value="Regulator of K+ conductance, C-terminal domain"/>
    <property type="match status" value="1"/>
</dbReference>
<feature type="transmembrane region" description="Helical" evidence="7">
    <location>
        <begin position="452"/>
        <end position="470"/>
    </location>
</feature>
<reference evidence="9 10" key="1">
    <citation type="submission" date="2024-06" db="EMBL/GenBank/DDBJ databases">
        <authorList>
            <person name="Kaempfer P."/>
            <person name="Viver T."/>
        </authorList>
    </citation>
    <scope>NUCLEOTIDE SEQUENCE [LARGE SCALE GENOMIC DNA]</scope>
    <source>
        <strain evidence="9 10">ST-87</strain>
    </source>
</reference>
<evidence type="ECO:0000256" key="1">
    <source>
        <dbReference type="ARBA" id="ARBA00004141"/>
    </source>
</evidence>
<dbReference type="RefSeq" id="WP_408081985.1">
    <property type="nucleotide sequence ID" value="NZ_JBELQA010000006.1"/>
</dbReference>
<name>A0ABW8XWA1_9FLAO</name>
<dbReference type="EMBL" id="JBELQA010000006">
    <property type="protein sequence ID" value="MFL9831515.1"/>
    <property type="molecule type" value="Genomic_DNA"/>
</dbReference>
<keyword evidence="6 7" id="KW-0472">Membrane</keyword>
<evidence type="ECO:0000256" key="2">
    <source>
        <dbReference type="ARBA" id="ARBA00022448"/>
    </source>
</evidence>
<protein>
    <submittedName>
        <fullName evidence="9">SLC13 family permease</fullName>
    </submittedName>
</protein>
<feature type="transmembrane region" description="Helical" evidence="7">
    <location>
        <begin position="52"/>
        <end position="70"/>
    </location>
</feature>
<sequence length="596" mass="66011">MTLSIAIVTGILLIAFALFISEKFTVDKTAFFILSSLLITGVVTPEEAISGFSDNAVLTILCLMIIAISLEKNGVVSLMAQKIIPIVKKLPIWIFLPLLMMTVGFFSGFIATTAVVIIFIKLVNELDKLGKIDRSKVLLPISFAGILGGSCTLMGTSTNLIVSDISRKSGIGRFEFFEFSIAGVIFLLVSIPIIYILANKFLPKTPNEEKIDIHNKFGYITAVKIKSGSRLIGKKASETEIWDENDIRLIKVQRGKRHLKSDLKSEVLQENDILWLDLTLEDLTAQTESLGLNILGVDQDLIEEHFTNEYHEVIILPNSRFINMSIEEFNDTLPDNVYVKGISSDKKRSHHDNYFKKIFSKKFIIPGNRVLLTGSLPEIQKIANNNNLLFANTVITNPRIPTYKKIISFIAILLVIVLSATNTFSILKSCILGVALCLFSGCIQLKDAYTGINWQVIFLLAGMIPLGIAMHNTGTDMFIANYLYLVLKSVPASVIISIIFAFTMLMSGFVSNNATAIIIAPIVIAIAAKLNMDPKPLLYAVMFGANFSFYTPMGYQTNAIIYGLGIYKFRHFLIIGSILSVVLLVLASFLLPFLYL</sequence>
<evidence type="ECO:0000313" key="10">
    <source>
        <dbReference type="Proteomes" id="UP001629260"/>
    </source>
</evidence>
<feature type="transmembrane region" description="Helical" evidence="7">
    <location>
        <begin position="538"/>
        <end position="565"/>
    </location>
</feature>
<feature type="transmembrane region" description="Helical" evidence="7">
    <location>
        <begin position="514"/>
        <end position="532"/>
    </location>
</feature>
<dbReference type="PANTHER" id="PTHR43652:SF2">
    <property type="entry name" value="BASIC AMINO ACID ANTIPORTER YFCC-RELATED"/>
    <property type="match status" value="1"/>
</dbReference>
<feature type="transmembrane region" description="Helical" evidence="7">
    <location>
        <begin position="402"/>
        <end position="420"/>
    </location>
</feature>
<dbReference type="Pfam" id="PF03600">
    <property type="entry name" value="CitMHS"/>
    <property type="match status" value="1"/>
</dbReference>
<evidence type="ECO:0000259" key="8">
    <source>
        <dbReference type="PROSITE" id="PS51202"/>
    </source>
</evidence>
<keyword evidence="2" id="KW-0813">Transport</keyword>
<accession>A0ABW8XWA1</accession>
<dbReference type="InterPro" id="IPR004680">
    <property type="entry name" value="Cit_transptr-like_dom"/>
</dbReference>
<evidence type="ECO:0000313" key="9">
    <source>
        <dbReference type="EMBL" id="MFL9831515.1"/>
    </source>
</evidence>
<feature type="domain" description="RCK C-terminal" evidence="8">
    <location>
        <begin position="208"/>
        <end position="293"/>
    </location>
</feature>
<evidence type="ECO:0000256" key="5">
    <source>
        <dbReference type="ARBA" id="ARBA00022989"/>
    </source>
</evidence>
<dbReference type="PANTHER" id="PTHR43652">
    <property type="entry name" value="BASIC AMINO ACID ANTIPORTER YFCC-RELATED"/>
    <property type="match status" value="1"/>
</dbReference>
<keyword evidence="3 7" id="KW-0812">Transmembrane</keyword>
<evidence type="ECO:0000256" key="4">
    <source>
        <dbReference type="ARBA" id="ARBA00022737"/>
    </source>
</evidence>
<keyword evidence="10" id="KW-1185">Reference proteome</keyword>
<gene>
    <name evidence="9" type="ORF">ABS764_11715</name>
</gene>
<dbReference type="Proteomes" id="UP001629260">
    <property type="component" value="Unassembled WGS sequence"/>
</dbReference>
<evidence type="ECO:0000256" key="7">
    <source>
        <dbReference type="SAM" id="Phobius"/>
    </source>
</evidence>
<evidence type="ECO:0000256" key="6">
    <source>
        <dbReference type="ARBA" id="ARBA00023136"/>
    </source>
</evidence>
<dbReference type="PROSITE" id="PS51202">
    <property type="entry name" value="RCK_C"/>
    <property type="match status" value="1"/>
</dbReference>
<comment type="subcellular location">
    <subcellularLocation>
        <location evidence="1">Membrane</location>
        <topology evidence="1">Multi-pass membrane protein</topology>
    </subcellularLocation>
</comment>
<feature type="transmembrane region" description="Helical" evidence="7">
    <location>
        <begin position="135"/>
        <end position="156"/>
    </location>
</feature>
<organism evidence="9 10">
    <name type="scientific">Flavobacterium plantiphilum</name>
    <dbReference type="NCBI Taxonomy" id="3163297"/>
    <lineage>
        <taxon>Bacteria</taxon>
        <taxon>Pseudomonadati</taxon>
        <taxon>Bacteroidota</taxon>
        <taxon>Flavobacteriia</taxon>
        <taxon>Flavobacteriales</taxon>
        <taxon>Flavobacteriaceae</taxon>
        <taxon>Flavobacterium</taxon>
    </lineage>
</organism>
<dbReference type="InterPro" id="IPR006037">
    <property type="entry name" value="RCK_C"/>
</dbReference>
<feature type="transmembrane region" description="Helical" evidence="7">
    <location>
        <begin position="90"/>
        <end position="123"/>
    </location>
</feature>
<feature type="transmembrane region" description="Helical" evidence="7">
    <location>
        <begin position="572"/>
        <end position="595"/>
    </location>
</feature>
<keyword evidence="5 7" id="KW-1133">Transmembrane helix</keyword>
<comment type="caution">
    <text evidence="9">The sequence shown here is derived from an EMBL/GenBank/DDBJ whole genome shotgun (WGS) entry which is preliminary data.</text>
</comment>
<keyword evidence="4" id="KW-0677">Repeat</keyword>
<dbReference type="InterPro" id="IPR051679">
    <property type="entry name" value="DASS-Related_Transporters"/>
</dbReference>
<feature type="transmembrane region" description="Helical" evidence="7">
    <location>
        <begin position="29"/>
        <end position="45"/>
    </location>
</feature>
<dbReference type="SUPFAM" id="SSF116726">
    <property type="entry name" value="TrkA C-terminal domain-like"/>
    <property type="match status" value="1"/>
</dbReference>
<proteinExistence type="predicted"/>
<feature type="transmembrane region" description="Helical" evidence="7">
    <location>
        <begin position="482"/>
        <end position="502"/>
    </location>
</feature>
<dbReference type="Pfam" id="PF02080">
    <property type="entry name" value="TrkA_C"/>
    <property type="match status" value="1"/>
</dbReference>
<feature type="transmembrane region" description="Helical" evidence="7">
    <location>
        <begin position="176"/>
        <end position="198"/>
    </location>
</feature>
<evidence type="ECO:0000256" key="3">
    <source>
        <dbReference type="ARBA" id="ARBA00022692"/>
    </source>
</evidence>